<gene>
    <name evidence="1" type="ORF">HD595_007885</name>
</gene>
<evidence type="ECO:0000313" key="2">
    <source>
        <dbReference type="Proteomes" id="UP001320766"/>
    </source>
</evidence>
<comment type="caution">
    <text evidence="1">The sequence shown here is derived from an EMBL/GenBank/DDBJ whole genome shotgun (WGS) entry which is preliminary data.</text>
</comment>
<sequence>MRVTDVQLSLVKMCWGGAGAVALMFQKVFQLMMGEAMTTVTSAGSGPVR</sequence>
<accession>A0ABT1KCN2</accession>
<dbReference type="Proteomes" id="UP001320766">
    <property type="component" value="Unassembled WGS sequence"/>
</dbReference>
<keyword evidence="2" id="KW-1185">Reference proteome</keyword>
<evidence type="ECO:0000313" key="1">
    <source>
        <dbReference type="EMBL" id="MCP2351763.1"/>
    </source>
</evidence>
<organism evidence="1 2">
    <name type="scientific">Nonomuraea roseoviolacea subsp. carminata</name>
    <dbReference type="NCBI Taxonomy" id="160689"/>
    <lineage>
        <taxon>Bacteria</taxon>
        <taxon>Bacillati</taxon>
        <taxon>Actinomycetota</taxon>
        <taxon>Actinomycetes</taxon>
        <taxon>Streptosporangiales</taxon>
        <taxon>Streptosporangiaceae</taxon>
        <taxon>Nonomuraea</taxon>
    </lineage>
</organism>
<name>A0ABT1KCN2_9ACTN</name>
<protein>
    <submittedName>
        <fullName evidence="1">Uncharacterized protein</fullName>
    </submittedName>
</protein>
<proteinExistence type="predicted"/>
<dbReference type="EMBL" id="JAMZEC010000001">
    <property type="protein sequence ID" value="MCP2351763.1"/>
    <property type="molecule type" value="Genomic_DNA"/>
</dbReference>
<reference evidence="1 2" key="1">
    <citation type="submission" date="2022-06" db="EMBL/GenBank/DDBJ databases">
        <title>Sequencing the genomes of 1000 actinobacteria strains.</title>
        <authorList>
            <person name="Klenk H.-P."/>
        </authorList>
    </citation>
    <scope>NUCLEOTIDE SEQUENCE [LARGE SCALE GENOMIC DNA]</scope>
    <source>
        <strain evidence="1 2">DSM 44170</strain>
    </source>
</reference>